<dbReference type="Proteomes" id="UP001295423">
    <property type="component" value="Unassembled WGS sequence"/>
</dbReference>
<name>A0AAD2JIY5_9STRA</name>
<dbReference type="PANTHER" id="PTHR48100">
    <property type="entry name" value="BROAD-SPECIFICITY PHOSPHATASE YOR283W-RELATED"/>
    <property type="match status" value="1"/>
</dbReference>
<gene>
    <name evidence="3" type="ORF">CYCCA115_LOCUS15244</name>
</gene>
<dbReference type="Gene3D" id="3.40.50.1240">
    <property type="entry name" value="Phosphoglycerate mutase-like"/>
    <property type="match status" value="1"/>
</dbReference>
<evidence type="ECO:0000256" key="2">
    <source>
        <dbReference type="PIRSR" id="PIRSR613078-2"/>
    </source>
</evidence>
<organism evidence="3 4">
    <name type="scientific">Cylindrotheca closterium</name>
    <dbReference type="NCBI Taxonomy" id="2856"/>
    <lineage>
        <taxon>Eukaryota</taxon>
        <taxon>Sar</taxon>
        <taxon>Stramenopiles</taxon>
        <taxon>Ochrophyta</taxon>
        <taxon>Bacillariophyta</taxon>
        <taxon>Bacillariophyceae</taxon>
        <taxon>Bacillariophycidae</taxon>
        <taxon>Bacillariales</taxon>
        <taxon>Bacillariaceae</taxon>
        <taxon>Cylindrotheca</taxon>
    </lineage>
</organism>
<dbReference type="InterPro" id="IPR001345">
    <property type="entry name" value="PG/BPGM_mutase_AS"/>
</dbReference>
<feature type="active site" description="Proton donor/acceptor" evidence="1">
    <location>
        <position position="84"/>
    </location>
</feature>
<dbReference type="EMBL" id="CAKOGP040001869">
    <property type="protein sequence ID" value="CAJ1954653.1"/>
    <property type="molecule type" value="Genomic_DNA"/>
</dbReference>
<dbReference type="InterPro" id="IPR029033">
    <property type="entry name" value="His_PPase_superfam"/>
</dbReference>
<keyword evidence="4" id="KW-1185">Reference proteome</keyword>
<proteinExistence type="predicted"/>
<accession>A0AAD2JIY5</accession>
<reference evidence="3" key="1">
    <citation type="submission" date="2023-08" db="EMBL/GenBank/DDBJ databases">
        <authorList>
            <person name="Audoor S."/>
            <person name="Bilcke G."/>
        </authorList>
    </citation>
    <scope>NUCLEOTIDE SEQUENCE</scope>
</reference>
<dbReference type="SUPFAM" id="SSF53254">
    <property type="entry name" value="Phosphoglycerate mutase-like"/>
    <property type="match status" value="1"/>
</dbReference>
<comment type="caution">
    <text evidence="3">The sequence shown here is derived from an EMBL/GenBank/DDBJ whole genome shotgun (WGS) entry which is preliminary data.</text>
</comment>
<feature type="active site" description="Tele-phosphohistidine intermediate" evidence="1">
    <location>
        <position position="10"/>
    </location>
</feature>
<protein>
    <recommendedName>
        <fullName evidence="5">Phosphoglycerate mutase</fullName>
    </recommendedName>
</protein>
<evidence type="ECO:0000313" key="4">
    <source>
        <dbReference type="Proteomes" id="UP001295423"/>
    </source>
</evidence>
<dbReference type="Pfam" id="PF00300">
    <property type="entry name" value="His_Phos_1"/>
    <property type="match status" value="1"/>
</dbReference>
<dbReference type="PIRSF" id="PIRSF000709">
    <property type="entry name" value="6PFK_2-Ptase"/>
    <property type="match status" value="1"/>
</dbReference>
<evidence type="ECO:0000313" key="3">
    <source>
        <dbReference type="EMBL" id="CAJ1954653.1"/>
    </source>
</evidence>
<dbReference type="GO" id="GO:0016791">
    <property type="term" value="F:phosphatase activity"/>
    <property type="evidence" value="ECO:0007669"/>
    <property type="project" value="TreeGrafter"/>
</dbReference>
<evidence type="ECO:0008006" key="5">
    <source>
        <dbReference type="Google" id="ProtNLM"/>
    </source>
</evidence>
<feature type="binding site" evidence="2">
    <location>
        <position position="61"/>
    </location>
    <ligand>
        <name>substrate</name>
    </ligand>
</feature>
<dbReference type="InterPro" id="IPR013078">
    <property type="entry name" value="His_Pase_superF_clade-1"/>
</dbReference>
<feature type="binding site" evidence="2">
    <location>
        <begin position="9"/>
        <end position="16"/>
    </location>
    <ligand>
        <name>substrate</name>
    </ligand>
</feature>
<dbReference type="CDD" id="cd07067">
    <property type="entry name" value="HP_PGM_like"/>
    <property type="match status" value="1"/>
</dbReference>
<evidence type="ECO:0000256" key="1">
    <source>
        <dbReference type="PIRSR" id="PIRSR613078-1"/>
    </source>
</evidence>
<sequence length="205" mass="22828">MVLKIYLARHGQDEDNAAGILNGHRNQPLTKLGEGQAQSVAAKILQSKLQFDKIYASPLQRAFKTAEILANGKQSVQVMDLLIERDFGVMAGVPTKEIKERCQGNILQTETISYFLSPEGAETFPELLERGNKVIEDIQSKHKGGGSVLLVTHGDFGKMLYAAYYKLDWMDVLEQFHFGNSEVLLLAEESSPGEAHVFQIQQYNS</sequence>
<dbReference type="InterPro" id="IPR050275">
    <property type="entry name" value="PGM_Phosphatase"/>
</dbReference>
<dbReference type="SMART" id="SM00855">
    <property type="entry name" value="PGAM"/>
    <property type="match status" value="1"/>
</dbReference>
<dbReference type="PANTHER" id="PTHR48100:SF44">
    <property type="entry name" value="PHOSPHATASE C1620.13-RELATED"/>
    <property type="match status" value="1"/>
</dbReference>
<dbReference type="AlphaFoldDB" id="A0AAD2JIY5"/>
<dbReference type="GO" id="GO:0005829">
    <property type="term" value="C:cytosol"/>
    <property type="evidence" value="ECO:0007669"/>
    <property type="project" value="TreeGrafter"/>
</dbReference>
<dbReference type="PROSITE" id="PS00175">
    <property type="entry name" value="PG_MUTASE"/>
    <property type="match status" value="1"/>
</dbReference>